<comment type="catalytic activity">
    <reaction evidence="13 14">
        <text>sn-glycerol 3-phosphate + an acyl-CoA = a 1-acyl-sn-glycero-3-phosphate + CoA</text>
        <dbReference type="Rhea" id="RHEA:15325"/>
        <dbReference type="ChEBI" id="CHEBI:57287"/>
        <dbReference type="ChEBI" id="CHEBI:57597"/>
        <dbReference type="ChEBI" id="CHEBI:57970"/>
        <dbReference type="ChEBI" id="CHEBI:58342"/>
        <dbReference type="EC" id="2.3.1.15"/>
    </reaction>
</comment>
<evidence type="ECO:0000259" key="16">
    <source>
        <dbReference type="SMART" id="SM00563"/>
    </source>
</evidence>
<comment type="pathway">
    <text evidence="2 14">Phospholipid metabolism; CDP-diacylglycerol biosynthesis; CDP-diacylglycerol from sn-glycerol 3-phosphate: step 1/3.</text>
</comment>
<dbReference type="NCBIfam" id="NF003441">
    <property type="entry name" value="PRK04974.1"/>
    <property type="match status" value="1"/>
</dbReference>
<dbReference type="EMBL" id="QTJR01000010">
    <property type="protein sequence ID" value="RDY66384.1"/>
    <property type="molecule type" value="Genomic_DNA"/>
</dbReference>
<evidence type="ECO:0000256" key="14">
    <source>
        <dbReference type="HAMAP-Rule" id="MF_00393"/>
    </source>
</evidence>
<comment type="subcellular location">
    <subcellularLocation>
        <location evidence="1 14">Cell membrane</location>
        <topology evidence="1 14">Peripheral membrane protein</topology>
        <orientation evidence="1 14">Cytoplasmic side</orientation>
    </subcellularLocation>
</comment>
<feature type="compositionally biased region" description="Basic residues" evidence="15">
    <location>
        <begin position="82"/>
        <end position="91"/>
    </location>
</feature>
<evidence type="ECO:0000256" key="12">
    <source>
        <dbReference type="ARBA" id="ARBA00023315"/>
    </source>
</evidence>
<dbReference type="PANTHER" id="PTHR12563">
    <property type="entry name" value="GLYCEROL-3-PHOSPHATE ACYLTRANSFERASE"/>
    <property type="match status" value="1"/>
</dbReference>
<dbReference type="InterPro" id="IPR041728">
    <property type="entry name" value="GPAT/DHAPAT_LPLAT"/>
</dbReference>
<feature type="domain" description="Phospholipid/glycerol acyltransferase" evidence="16">
    <location>
        <begin position="402"/>
        <end position="529"/>
    </location>
</feature>
<sequence length="935" mass="103294">MPAMPNQTPLPFPDADKDATTAASPAREDAATTPSVPPPDAEAPREPEAAEPSTSGSGADPAQTELPIDAASHVRDDDRGRRPGGPRRPSVRRPWWAKLLGRIMAPWVQVTVEPRNPAAEIPEEWSGRPVCYVLEDYGLSNALILERACREAGLPSPLQPLPGDPLKRKRAYLALSRRNVNTLTQLQQSLGTAPPSRKTHSGSLAHLLDAHRADPSMDVQLVPVSIFVGRAPDKNSGWFSVLFSENWTLVGRFRRLLAIALNGRDTLVRFAPPVSLRAIVDEGLPPERTVRKLSRVLRAHFRRIRAAVIGPDLSTRRLLVDQVLASPTVKDAIADQAARDKSSLADAWKKAHGFAYEIAADYSHPVVRSASFLLTPVWNRIYRGVLVHHLDKLKDDAPGFEVVYVPCHRSHMDYLLLSYLLYTRGIVPPHIVAGINLNLPVVGTLLRKGGAFFIRRSIRGSALYSAVLSEYVAQLVAGGYSIEYFVEGGRSRTGRLLPPKGGMVAMTVRAFVRQPTRPVLFQPIYIGYEKLMEGNSYLDELSGKPKEKESIWQLLMGIPKVLRSNYGQVVVNFGEPIRLGDVLAEHAPDWDGAPVSDEEKPAWLSDTVDALAQRIQVNVNRAADVNPINLLALALLSTPKHAMGEGDLRAQIQLSKTLLAELPYSDRVTVTPHPVEEIIAHGEEINVLTRTKHPLGDVLGVSGDNAVLLSYFRNNVLHLFTAASWIACCFQNNRRMSINGVQRLGRSVYPFLQAELFLPWTEEQFAERLNRTIDVFIREGLLEKISDDEGGILARNSGQSDEVFRLRAIGHSLQQAFERYYIAISVLVKNGPGTLTAAELESLCQLAAQRLSLLYAPAAPEFFDKTLFRGFIQKLREMRLVWPDENSKLAFDSRLDTWAKDAKFILGRELRHTIEKISPESAKPAAAVEVGGGAA</sequence>
<organism evidence="17 18">
    <name type="scientific">Lysobacter soli</name>
    <dbReference type="NCBI Taxonomy" id="453783"/>
    <lineage>
        <taxon>Bacteria</taxon>
        <taxon>Pseudomonadati</taxon>
        <taxon>Pseudomonadota</taxon>
        <taxon>Gammaproteobacteria</taxon>
        <taxon>Lysobacterales</taxon>
        <taxon>Lysobacteraceae</taxon>
        <taxon>Lysobacter</taxon>
    </lineage>
</organism>
<evidence type="ECO:0000256" key="10">
    <source>
        <dbReference type="ARBA" id="ARBA00023209"/>
    </source>
</evidence>
<dbReference type="InterPro" id="IPR002123">
    <property type="entry name" value="Plipid/glycerol_acylTrfase"/>
</dbReference>
<keyword evidence="9 14" id="KW-0472">Membrane</keyword>
<dbReference type="RefSeq" id="WP_115843287.1">
    <property type="nucleotide sequence ID" value="NZ_CP183976.1"/>
</dbReference>
<dbReference type="InterPro" id="IPR022284">
    <property type="entry name" value="GPAT/DHAPAT"/>
</dbReference>
<proteinExistence type="inferred from homology"/>
<dbReference type="HAMAP" id="MF_00393">
    <property type="entry name" value="Glyc3P_acyltrans"/>
    <property type="match status" value="1"/>
</dbReference>
<keyword evidence="10 14" id="KW-0594">Phospholipid biosynthesis</keyword>
<dbReference type="PIRSF" id="PIRSF000437">
    <property type="entry name" value="GPAT_DHAPAT"/>
    <property type="match status" value="1"/>
</dbReference>
<dbReference type="GO" id="GO:0005886">
    <property type="term" value="C:plasma membrane"/>
    <property type="evidence" value="ECO:0007669"/>
    <property type="project" value="UniProtKB-SubCell"/>
</dbReference>
<evidence type="ECO:0000256" key="2">
    <source>
        <dbReference type="ARBA" id="ARBA00004765"/>
    </source>
</evidence>
<comment type="caution">
    <text evidence="17">The sequence shown here is derived from an EMBL/GenBank/DDBJ whole genome shotgun (WGS) entry which is preliminary data.</text>
</comment>
<evidence type="ECO:0000256" key="3">
    <source>
        <dbReference type="ARBA" id="ARBA00005189"/>
    </source>
</evidence>
<name>A0A3D8VAE5_9GAMM</name>
<accession>A0A3D8VAE5</accession>
<evidence type="ECO:0000256" key="8">
    <source>
        <dbReference type="ARBA" id="ARBA00022679"/>
    </source>
</evidence>
<dbReference type="Pfam" id="PF19277">
    <property type="entry name" value="GPAT_C"/>
    <property type="match status" value="1"/>
</dbReference>
<keyword evidence="18" id="KW-1185">Reference proteome</keyword>
<keyword evidence="12 14" id="KW-0012">Acyltransferase</keyword>
<feature type="region of interest" description="Disordered" evidence="15">
    <location>
        <begin position="1"/>
        <end position="91"/>
    </location>
</feature>
<dbReference type="SMART" id="SM00563">
    <property type="entry name" value="PlsC"/>
    <property type="match status" value="1"/>
</dbReference>
<evidence type="ECO:0000256" key="5">
    <source>
        <dbReference type="ARBA" id="ARBA00013113"/>
    </source>
</evidence>
<dbReference type="SUPFAM" id="SSF69593">
    <property type="entry name" value="Glycerol-3-phosphate (1)-acyltransferase"/>
    <property type="match status" value="1"/>
</dbReference>
<evidence type="ECO:0000313" key="17">
    <source>
        <dbReference type="EMBL" id="RDY66384.1"/>
    </source>
</evidence>
<reference evidence="17 18" key="1">
    <citation type="submission" date="2018-08" db="EMBL/GenBank/DDBJ databases">
        <title>Lysobacter soli KCTC 22011, whole genome shotgun sequence.</title>
        <authorList>
            <person name="Zhang X."/>
            <person name="Feng G."/>
            <person name="Zhu H."/>
        </authorList>
    </citation>
    <scope>NUCLEOTIDE SEQUENCE [LARGE SCALE GENOMIC DNA]</scope>
    <source>
        <strain evidence="17 18">KCTC 22011</strain>
    </source>
</reference>
<keyword evidence="8 14" id="KW-0808">Transferase</keyword>
<dbReference type="UniPathway" id="UPA00557">
    <property type="reaction ID" value="UER00612"/>
</dbReference>
<comment type="pathway">
    <text evidence="3">Lipid metabolism.</text>
</comment>
<evidence type="ECO:0000313" key="18">
    <source>
        <dbReference type="Proteomes" id="UP000256829"/>
    </source>
</evidence>
<evidence type="ECO:0000256" key="13">
    <source>
        <dbReference type="ARBA" id="ARBA00048427"/>
    </source>
</evidence>
<dbReference type="PIRSF" id="PIRSF500064">
    <property type="entry name" value="GPAT"/>
    <property type="match status" value="1"/>
</dbReference>
<keyword evidence="7 14" id="KW-1003">Cell membrane</keyword>
<dbReference type="NCBIfam" id="TIGR03703">
    <property type="entry name" value="plsB"/>
    <property type="match status" value="1"/>
</dbReference>
<feature type="short sequence motif" description="HXXXXD motif" evidence="14">
    <location>
        <begin position="407"/>
        <end position="412"/>
    </location>
</feature>
<evidence type="ECO:0000256" key="1">
    <source>
        <dbReference type="ARBA" id="ARBA00004413"/>
    </source>
</evidence>
<comment type="domain">
    <text evidence="14">The HXXXXD motif is essential for acyltransferase activity and may constitute the binding site for the phosphate moiety of the glycerol-3-phosphate.</text>
</comment>
<dbReference type="GO" id="GO:0004366">
    <property type="term" value="F:glycerol-3-phosphate O-acyltransferase activity"/>
    <property type="evidence" value="ECO:0007669"/>
    <property type="project" value="UniProtKB-UniRule"/>
</dbReference>
<dbReference type="EC" id="2.3.1.15" evidence="5 14"/>
<evidence type="ECO:0000256" key="15">
    <source>
        <dbReference type="SAM" id="MobiDB-lite"/>
    </source>
</evidence>
<dbReference type="PANTHER" id="PTHR12563:SF17">
    <property type="entry name" value="DIHYDROXYACETONE PHOSPHATE ACYLTRANSFERASE"/>
    <property type="match status" value="1"/>
</dbReference>
<keyword evidence="11 14" id="KW-1208">Phospholipid metabolism</keyword>
<dbReference type="CDD" id="cd07993">
    <property type="entry name" value="LPLAT_DHAPAT-like"/>
    <property type="match status" value="1"/>
</dbReference>
<evidence type="ECO:0000256" key="4">
    <source>
        <dbReference type="ARBA" id="ARBA00007937"/>
    </source>
</evidence>
<dbReference type="InterPro" id="IPR045520">
    <property type="entry name" value="GPAT/DHAPAT_C"/>
</dbReference>
<dbReference type="AlphaFoldDB" id="A0A3D8VAE5"/>
<evidence type="ECO:0000256" key="11">
    <source>
        <dbReference type="ARBA" id="ARBA00023264"/>
    </source>
</evidence>
<dbReference type="Pfam" id="PF01553">
    <property type="entry name" value="Acyltransferase"/>
    <property type="match status" value="1"/>
</dbReference>
<comment type="similarity">
    <text evidence="4 14">Belongs to the GPAT/DAPAT family.</text>
</comment>
<keyword evidence="14" id="KW-0444">Lipid biosynthesis</keyword>
<evidence type="ECO:0000256" key="7">
    <source>
        <dbReference type="ARBA" id="ARBA00022475"/>
    </source>
</evidence>
<feature type="compositionally biased region" description="Basic and acidic residues" evidence="15">
    <location>
        <begin position="72"/>
        <end position="81"/>
    </location>
</feature>
<gene>
    <name evidence="14" type="primary">plsB</name>
    <name evidence="17" type="ORF">DX912_14030</name>
</gene>
<evidence type="ECO:0000256" key="9">
    <source>
        <dbReference type="ARBA" id="ARBA00023136"/>
    </source>
</evidence>
<dbReference type="Proteomes" id="UP000256829">
    <property type="component" value="Unassembled WGS sequence"/>
</dbReference>
<dbReference type="GO" id="GO:0016024">
    <property type="term" value="P:CDP-diacylglycerol biosynthetic process"/>
    <property type="evidence" value="ECO:0007669"/>
    <property type="project" value="UniProtKB-UniRule"/>
</dbReference>
<keyword evidence="14" id="KW-0443">Lipid metabolism</keyword>
<evidence type="ECO:0000256" key="6">
    <source>
        <dbReference type="ARBA" id="ARBA00013432"/>
    </source>
</evidence>
<protein>
    <recommendedName>
        <fullName evidence="6 14">Glycerol-3-phosphate acyltransferase</fullName>
        <shortName evidence="14">GPAT</shortName>
        <ecNumber evidence="5 14">2.3.1.15</ecNumber>
    </recommendedName>
</protein>
<dbReference type="InterPro" id="IPR028354">
    <property type="entry name" value="GPAT_PlsB"/>
</dbReference>
<dbReference type="GO" id="GO:0006631">
    <property type="term" value="P:fatty acid metabolic process"/>
    <property type="evidence" value="ECO:0007669"/>
    <property type="project" value="TreeGrafter"/>
</dbReference>